<proteinExistence type="predicted"/>
<dbReference type="Pfam" id="PF12937">
    <property type="entry name" value="F-box-like"/>
    <property type="match status" value="1"/>
</dbReference>
<dbReference type="InterPro" id="IPR036047">
    <property type="entry name" value="F-box-like_dom_sf"/>
</dbReference>
<accession>A0ABC9BXU4</accession>
<gene>
    <name evidence="2" type="ORF">URODEC1_LOCUS68675</name>
</gene>
<dbReference type="PANTHER" id="PTHR38926">
    <property type="entry name" value="F-BOX DOMAIN CONTAINING PROTEIN, EXPRESSED"/>
    <property type="match status" value="1"/>
</dbReference>
<sequence length="282" mass="32152">MSSSTHGYRHEPATGRWAVLPRDLLVEVFLKLGPREVMLGAEFACRAWRCAALEEPSLWRRVGREQPIDKTWRWVSFAVESAMSSAAVDRAAGQCEEFTGSFYDEEVILLVQRAPFLKSLSVVHYSQYESGAYLVVALQKLTVLEDLQIYFEYGLGSYQDMLESVCEACPQLKKLVLNYASAFQLGLDEDDEYRKEPIDGPIPVMRNLHTLELDECDLSCNGLNAILDSCPLLQTLSIYGYFNQREMGKELRKKCARVKNLNLLNRSSPNIDKHYDNYRDGI</sequence>
<dbReference type="PANTHER" id="PTHR38926:SF74">
    <property type="entry name" value="OS08G0193600 PROTEIN"/>
    <property type="match status" value="1"/>
</dbReference>
<dbReference type="SUPFAM" id="SSF52047">
    <property type="entry name" value="RNI-like"/>
    <property type="match status" value="1"/>
</dbReference>
<dbReference type="EMBL" id="OZ075137">
    <property type="protein sequence ID" value="CAL5007789.1"/>
    <property type="molecule type" value="Genomic_DNA"/>
</dbReference>
<organism evidence="2 3">
    <name type="scientific">Urochloa decumbens</name>
    <dbReference type="NCBI Taxonomy" id="240449"/>
    <lineage>
        <taxon>Eukaryota</taxon>
        <taxon>Viridiplantae</taxon>
        <taxon>Streptophyta</taxon>
        <taxon>Embryophyta</taxon>
        <taxon>Tracheophyta</taxon>
        <taxon>Spermatophyta</taxon>
        <taxon>Magnoliopsida</taxon>
        <taxon>Liliopsida</taxon>
        <taxon>Poales</taxon>
        <taxon>Poaceae</taxon>
        <taxon>PACMAD clade</taxon>
        <taxon>Panicoideae</taxon>
        <taxon>Panicodae</taxon>
        <taxon>Paniceae</taxon>
        <taxon>Melinidinae</taxon>
        <taxon>Urochloa</taxon>
    </lineage>
</organism>
<keyword evidence="3" id="KW-1185">Reference proteome</keyword>
<evidence type="ECO:0000313" key="2">
    <source>
        <dbReference type="EMBL" id="CAL5007789.1"/>
    </source>
</evidence>
<dbReference type="Gene3D" id="3.80.10.10">
    <property type="entry name" value="Ribonuclease Inhibitor"/>
    <property type="match status" value="1"/>
</dbReference>
<evidence type="ECO:0000259" key="1">
    <source>
        <dbReference type="PROSITE" id="PS50181"/>
    </source>
</evidence>
<dbReference type="Gene3D" id="1.20.1280.50">
    <property type="match status" value="1"/>
</dbReference>
<dbReference type="AlphaFoldDB" id="A0ABC9BXU4"/>
<evidence type="ECO:0000313" key="3">
    <source>
        <dbReference type="Proteomes" id="UP001497457"/>
    </source>
</evidence>
<dbReference type="Proteomes" id="UP001497457">
    <property type="component" value="Chromosome 27b"/>
</dbReference>
<protein>
    <recommendedName>
        <fullName evidence="1">F-box domain-containing protein</fullName>
    </recommendedName>
</protein>
<feature type="domain" description="F-box" evidence="1">
    <location>
        <begin position="14"/>
        <end position="62"/>
    </location>
</feature>
<dbReference type="PROSITE" id="PS50181">
    <property type="entry name" value="FBOX"/>
    <property type="match status" value="1"/>
</dbReference>
<dbReference type="InterPro" id="IPR001810">
    <property type="entry name" value="F-box_dom"/>
</dbReference>
<reference evidence="3" key="1">
    <citation type="submission" date="2024-06" db="EMBL/GenBank/DDBJ databases">
        <authorList>
            <person name="Ryan C."/>
        </authorList>
    </citation>
    <scope>NUCLEOTIDE SEQUENCE [LARGE SCALE GENOMIC DNA]</scope>
</reference>
<dbReference type="InterPro" id="IPR032675">
    <property type="entry name" value="LRR_dom_sf"/>
</dbReference>
<reference evidence="2 3" key="2">
    <citation type="submission" date="2024-10" db="EMBL/GenBank/DDBJ databases">
        <authorList>
            <person name="Ryan C."/>
        </authorList>
    </citation>
    <scope>NUCLEOTIDE SEQUENCE [LARGE SCALE GENOMIC DNA]</scope>
</reference>
<dbReference type="SUPFAM" id="SSF81383">
    <property type="entry name" value="F-box domain"/>
    <property type="match status" value="1"/>
</dbReference>
<name>A0ABC9BXU4_9POAL</name>